<organism evidence="2 3">
    <name type="scientific">Colwellia chukchiensis</name>
    <dbReference type="NCBI Taxonomy" id="641665"/>
    <lineage>
        <taxon>Bacteria</taxon>
        <taxon>Pseudomonadati</taxon>
        <taxon>Pseudomonadota</taxon>
        <taxon>Gammaproteobacteria</taxon>
        <taxon>Alteromonadales</taxon>
        <taxon>Colwelliaceae</taxon>
        <taxon>Colwellia</taxon>
    </lineage>
</organism>
<dbReference type="SUPFAM" id="SSF143422">
    <property type="entry name" value="Transposase IS200-like"/>
    <property type="match status" value="1"/>
</dbReference>
<protein>
    <submittedName>
        <fullName evidence="2">Transposase IS200 like</fullName>
    </submittedName>
</protein>
<evidence type="ECO:0000313" key="3">
    <source>
        <dbReference type="Proteomes" id="UP000199297"/>
    </source>
</evidence>
<dbReference type="InterPro" id="IPR002686">
    <property type="entry name" value="Transposase_17"/>
</dbReference>
<dbReference type="Gene3D" id="3.30.70.1290">
    <property type="entry name" value="Transposase IS200-like"/>
    <property type="match status" value="1"/>
</dbReference>
<dbReference type="InterPro" id="IPR036515">
    <property type="entry name" value="Transposase_17_sf"/>
</dbReference>
<dbReference type="GO" id="GO:0006313">
    <property type="term" value="P:DNA transposition"/>
    <property type="evidence" value="ECO:0007669"/>
    <property type="project" value="InterPro"/>
</dbReference>
<dbReference type="NCBIfam" id="NF047646">
    <property type="entry name" value="REP_Tyr_transpos"/>
    <property type="match status" value="1"/>
</dbReference>
<accession>A0A1H7SET8</accession>
<dbReference type="PANTHER" id="PTHR36966">
    <property type="entry name" value="REP-ASSOCIATED TYROSINE TRANSPOSASE"/>
    <property type="match status" value="1"/>
</dbReference>
<name>A0A1H7SET8_9GAMM</name>
<sequence>MPDHFHGLLRLNLNCSTLPNIIKGLKGSSSFIINKERNEQKQFWQASFYDRALRVDEDRKKIARYIVANPLRKGLVNNIADYSFWNSVYL</sequence>
<gene>
    <name evidence="2" type="ORF">SAMN05216262_11867</name>
</gene>
<feature type="domain" description="Transposase IS200-like" evidence="1">
    <location>
        <begin position="1"/>
        <end position="69"/>
    </location>
</feature>
<dbReference type="GO" id="GO:0043565">
    <property type="term" value="F:sequence-specific DNA binding"/>
    <property type="evidence" value="ECO:0007669"/>
    <property type="project" value="TreeGrafter"/>
</dbReference>
<dbReference type="Pfam" id="PF01797">
    <property type="entry name" value="Y1_Tnp"/>
    <property type="match status" value="1"/>
</dbReference>
<dbReference type="Proteomes" id="UP000199297">
    <property type="component" value="Unassembled WGS sequence"/>
</dbReference>
<dbReference type="InterPro" id="IPR052715">
    <property type="entry name" value="RAYT_transposase"/>
</dbReference>
<proteinExistence type="predicted"/>
<dbReference type="STRING" id="641665.GCA_002104455_02321"/>
<dbReference type="AlphaFoldDB" id="A0A1H7SET8"/>
<evidence type="ECO:0000313" key="2">
    <source>
        <dbReference type="EMBL" id="SEL71150.1"/>
    </source>
</evidence>
<dbReference type="SMART" id="SM01321">
    <property type="entry name" value="Y1_Tnp"/>
    <property type="match status" value="1"/>
</dbReference>
<evidence type="ECO:0000259" key="1">
    <source>
        <dbReference type="SMART" id="SM01321"/>
    </source>
</evidence>
<reference evidence="3" key="1">
    <citation type="submission" date="2016-10" db="EMBL/GenBank/DDBJ databases">
        <authorList>
            <person name="Varghese N."/>
            <person name="Submissions S."/>
        </authorList>
    </citation>
    <scope>NUCLEOTIDE SEQUENCE [LARGE SCALE GENOMIC DNA]</scope>
    <source>
        <strain evidence="3">CGMCC 1.9127</strain>
    </source>
</reference>
<dbReference type="GO" id="GO:0004803">
    <property type="term" value="F:transposase activity"/>
    <property type="evidence" value="ECO:0007669"/>
    <property type="project" value="InterPro"/>
</dbReference>
<dbReference type="PANTHER" id="PTHR36966:SF1">
    <property type="entry name" value="REP-ASSOCIATED TYROSINE TRANSPOSASE"/>
    <property type="match status" value="1"/>
</dbReference>
<dbReference type="EMBL" id="FOBI01000018">
    <property type="protein sequence ID" value="SEL71150.1"/>
    <property type="molecule type" value="Genomic_DNA"/>
</dbReference>
<keyword evidence="3" id="KW-1185">Reference proteome</keyword>